<evidence type="ECO:0000313" key="6">
    <source>
        <dbReference type="Proteomes" id="UP000316225"/>
    </source>
</evidence>
<dbReference type="InterPro" id="IPR000182">
    <property type="entry name" value="GNAT_dom"/>
</dbReference>
<feature type="compositionally biased region" description="Gly residues" evidence="3">
    <location>
        <begin position="26"/>
        <end position="37"/>
    </location>
</feature>
<evidence type="ECO:0000256" key="3">
    <source>
        <dbReference type="SAM" id="MobiDB-lite"/>
    </source>
</evidence>
<name>A0A562NV19_9RHOB</name>
<keyword evidence="1 5" id="KW-0808">Transferase</keyword>
<proteinExistence type="predicted"/>
<dbReference type="Proteomes" id="UP000316225">
    <property type="component" value="Unassembled WGS sequence"/>
</dbReference>
<dbReference type="InterPro" id="IPR016181">
    <property type="entry name" value="Acyl_CoA_acyltransferase"/>
</dbReference>
<evidence type="ECO:0000256" key="1">
    <source>
        <dbReference type="ARBA" id="ARBA00022679"/>
    </source>
</evidence>
<feature type="domain" description="N-acetyltransferase" evidence="4">
    <location>
        <begin position="106"/>
        <end position="241"/>
    </location>
</feature>
<dbReference type="EMBL" id="VLKU01000003">
    <property type="protein sequence ID" value="TWI35963.1"/>
    <property type="molecule type" value="Genomic_DNA"/>
</dbReference>
<dbReference type="InterPro" id="IPR050680">
    <property type="entry name" value="YpeA/RimI_acetyltransf"/>
</dbReference>
<dbReference type="SUPFAM" id="SSF55729">
    <property type="entry name" value="Acyl-CoA N-acyltransferases (Nat)"/>
    <property type="match status" value="1"/>
</dbReference>
<protein>
    <submittedName>
        <fullName evidence="5">Acetyltransferase (GNAT) family protein</fullName>
    </submittedName>
</protein>
<dbReference type="OrthoDB" id="7301318at2"/>
<dbReference type="CDD" id="cd04301">
    <property type="entry name" value="NAT_SF"/>
    <property type="match status" value="1"/>
</dbReference>
<keyword evidence="6" id="KW-1185">Reference proteome</keyword>
<dbReference type="PROSITE" id="PS51186">
    <property type="entry name" value="GNAT"/>
    <property type="match status" value="1"/>
</dbReference>
<comment type="caution">
    <text evidence="5">The sequence shown here is derived from an EMBL/GenBank/DDBJ whole genome shotgun (WGS) entry which is preliminary data.</text>
</comment>
<accession>A0A562NV19</accession>
<keyword evidence="2" id="KW-0012">Acyltransferase</keyword>
<dbReference type="GO" id="GO:0016747">
    <property type="term" value="F:acyltransferase activity, transferring groups other than amino-acyl groups"/>
    <property type="evidence" value="ECO:0007669"/>
    <property type="project" value="InterPro"/>
</dbReference>
<evidence type="ECO:0000259" key="4">
    <source>
        <dbReference type="PROSITE" id="PS51186"/>
    </source>
</evidence>
<reference evidence="5 6" key="1">
    <citation type="journal article" date="2015" name="Stand. Genomic Sci.">
        <title>Genomic Encyclopedia of Bacterial and Archaeal Type Strains, Phase III: the genomes of soil and plant-associated and newly described type strains.</title>
        <authorList>
            <person name="Whitman W.B."/>
            <person name="Woyke T."/>
            <person name="Klenk H.P."/>
            <person name="Zhou Y."/>
            <person name="Lilburn T.G."/>
            <person name="Beck B.J."/>
            <person name="De Vos P."/>
            <person name="Vandamme P."/>
            <person name="Eisen J.A."/>
            <person name="Garrity G."/>
            <person name="Hugenholtz P."/>
            <person name="Kyrpides N.C."/>
        </authorList>
    </citation>
    <scope>NUCLEOTIDE SEQUENCE [LARGE SCALE GENOMIC DNA]</scope>
    <source>
        <strain evidence="5 6">CGMCC 1.5364</strain>
    </source>
</reference>
<feature type="region of interest" description="Disordered" evidence="3">
    <location>
        <begin position="1"/>
        <end position="44"/>
    </location>
</feature>
<dbReference type="Pfam" id="PF00583">
    <property type="entry name" value="Acetyltransf_1"/>
    <property type="match status" value="1"/>
</dbReference>
<dbReference type="PANTHER" id="PTHR43420">
    <property type="entry name" value="ACETYLTRANSFERASE"/>
    <property type="match status" value="1"/>
</dbReference>
<dbReference type="AlphaFoldDB" id="A0A562NV19"/>
<evidence type="ECO:0000256" key="2">
    <source>
        <dbReference type="ARBA" id="ARBA00023315"/>
    </source>
</evidence>
<dbReference type="RefSeq" id="WP_145397014.1">
    <property type="nucleotide sequence ID" value="NZ_VLKU01000003.1"/>
</dbReference>
<sequence length="241" mass="25716">MTPDSALARAFESTWPPAETAEAGGLSVGRGMGGGGRVSSAHATGTGWSAEDLANAEAIQQDWGQEPLFRVAANDTALQQALTQRGYETFNPTAIMEVDCTALTVEAIPRLTAFTVWQPLAIQRDIWAAGNIGEARQAVMDRVTLPRSSVLGRLTDRAAGAAFVAADGPVAMIHAIEVLPQFRRMGLAGWMIRAAAEWAQAQGASRLALAVSRPNTGAIALYERMGFQPSGDYAYWQKRRG</sequence>
<dbReference type="Gene3D" id="3.40.630.30">
    <property type="match status" value="1"/>
</dbReference>
<gene>
    <name evidence="5" type="ORF">IQ24_01322</name>
</gene>
<evidence type="ECO:0000313" key="5">
    <source>
        <dbReference type="EMBL" id="TWI35963.1"/>
    </source>
</evidence>
<organism evidence="5 6">
    <name type="scientific">Paracoccus sulfuroxidans</name>
    <dbReference type="NCBI Taxonomy" id="384678"/>
    <lineage>
        <taxon>Bacteria</taxon>
        <taxon>Pseudomonadati</taxon>
        <taxon>Pseudomonadota</taxon>
        <taxon>Alphaproteobacteria</taxon>
        <taxon>Rhodobacterales</taxon>
        <taxon>Paracoccaceae</taxon>
        <taxon>Paracoccus</taxon>
    </lineage>
</organism>